<feature type="transmembrane region" description="Helical" evidence="5">
    <location>
        <begin position="134"/>
        <end position="152"/>
    </location>
</feature>
<comment type="subcellular location">
    <subcellularLocation>
        <location evidence="1">Membrane</location>
        <topology evidence="1">Multi-pass membrane protein</topology>
    </subcellularLocation>
</comment>
<feature type="transmembrane region" description="Helical" evidence="5">
    <location>
        <begin position="26"/>
        <end position="46"/>
    </location>
</feature>
<evidence type="ECO:0000256" key="5">
    <source>
        <dbReference type="SAM" id="Phobius"/>
    </source>
</evidence>
<dbReference type="RefSeq" id="WP_246064949.1">
    <property type="nucleotide sequence ID" value="NZ_FXTI01000009.1"/>
</dbReference>
<sequence length="555" mass="60442">MSILKNIIPAFDWLSTYNKKDLSGDISAGLIVAVMLIPQSMAYAMLAGLPPVIGLYSSTIPLLIYALFGSSRQLAVGPVAMVSLLVFTGVSTLAEPGSQAFISYTLLLSLMVGVIQLAMGLFRLGSLVNFLSHAVISGFTSAAAIIIGLSQLKHLLGVDLEKGQNVFLLLWDAIQKMSKTHPITFIIGLLSMILLLVFKRILPRFPGPLLVVALATFTVYFFGLNQSGVKIVGEIPSGVPSFSLPGFSMESIGTLLPIALTISFVGFMESIAVAKAIASREKYKINSNQELNALGLANIVGSFFSSYPVTGGFSRSAVNYQAGARTGLASIITVAIIIVTLLFFTPLFYYLPKAVLAAIVMVAVFGLIDIQEAIHLFRVKSTDGWTLLTTFFATLTLGIEKGILFGVALSLLLFILRSAKPHTAELGYVEEQNIYRNIQRFPEAQTFPQTLILRVDASMYFANMSFLEEIIRKKLEEKPDTKQVILDFSGVNDIDAVALDILQELMDNYKQAGIDFRIAAMKGPVRDLAERAGWKEKFGKNIAYPTVKQALEILH</sequence>
<dbReference type="InterPro" id="IPR018045">
    <property type="entry name" value="S04_transporter_CS"/>
</dbReference>
<feature type="transmembrane region" description="Helical" evidence="5">
    <location>
        <begin position="327"/>
        <end position="349"/>
    </location>
</feature>
<reference evidence="7 8" key="1">
    <citation type="submission" date="2017-05" db="EMBL/GenBank/DDBJ databases">
        <authorList>
            <person name="Varghese N."/>
            <person name="Submissions S."/>
        </authorList>
    </citation>
    <scope>NUCLEOTIDE SEQUENCE [LARGE SCALE GENOMIC DNA]</scope>
    <source>
        <strain evidence="7 8">DSM 45474</strain>
    </source>
</reference>
<feature type="transmembrane region" description="Helical" evidence="5">
    <location>
        <begin position="255"/>
        <end position="278"/>
    </location>
</feature>
<feature type="transmembrane region" description="Helical" evidence="5">
    <location>
        <begin position="75"/>
        <end position="94"/>
    </location>
</feature>
<dbReference type="GO" id="GO:0016020">
    <property type="term" value="C:membrane"/>
    <property type="evidence" value="ECO:0007669"/>
    <property type="project" value="UniProtKB-SubCell"/>
</dbReference>
<dbReference type="NCBIfam" id="TIGR00815">
    <property type="entry name" value="sulP"/>
    <property type="match status" value="1"/>
</dbReference>
<evidence type="ECO:0000256" key="1">
    <source>
        <dbReference type="ARBA" id="ARBA00004141"/>
    </source>
</evidence>
<evidence type="ECO:0000256" key="3">
    <source>
        <dbReference type="ARBA" id="ARBA00022989"/>
    </source>
</evidence>
<dbReference type="InterPro" id="IPR011547">
    <property type="entry name" value="SLC26A/SulP_dom"/>
</dbReference>
<dbReference type="GO" id="GO:0008271">
    <property type="term" value="F:secondary active sulfate transmembrane transporter activity"/>
    <property type="evidence" value="ECO:0007669"/>
    <property type="project" value="InterPro"/>
</dbReference>
<dbReference type="CDD" id="cd07042">
    <property type="entry name" value="STAS_SulP_like_sulfate_transporter"/>
    <property type="match status" value="1"/>
</dbReference>
<dbReference type="InterPro" id="IPR002645">
    <property type="entry name" value="STAS_dom"/>
</dbReference>
<dbReference type="EMBL" id="FXTI01000009">
    <property type="protein sequence ID" value="SMO83504.1"/>
    <property type="molecule type" value="Genomic_DNA"/>
</dbReference>
<feature type="transmembrane region" description="Helical" evidence="5">
    <location>
        <begin position="354"/>
        <end position="371"/>
    </location>
</feature>
<feature type="transmembrane region" description="Helical" evidence="5">
    <location>
        <begin position="52"/>
        <end position="68"/>
    </location>
</feature>
<accession>A0A521EHU8</accession>
<dbReference type="SUPFAM" id="SSF52091">
    <property type="entry name" value="SpoIIaa-like"/>
    <property type="match status" value="1"/>
</dbReference>
<feature type="domain" description="STAS" evidence="6">
    <location>
        <begin position="440"/>
        <end position="554"/>
    </location>
</feature>
<evidence type="ECO:0000259" key="6">
    <source>
        <dbReference type="PROSITE" id="PS50801"/>
    </source>
</evidence>
<feature type="transmembrane region" description="Helical" evidence="5">
    <location>
        <begin position="391"/>
        <end position="416"/>
    </location>
</feature>
<keyword evidence="2 5" id="KW-0812">Transmembrane</keyword>
<organism evidence="7 8">
    <name type="scientific">Melghirimyces algeriensis</name>
    <dbReference type="NCBI Taxonomy" id="910412"/>
    <lineage>
        <taxon>Bacteria</taxon>
        <taxon>Bacillati</taxon>
        <taxon>Bacillota</taxon>
        <taxon>Bacilli</taxon>
        <taxon>Bacillales</taxon>
        <taxon>Thermoactinomycetaceae</taxon>
        <taxon>Melghirimyces</taxon>
    </lineage>
</organism>
<feature type="transmembrane region" description="Helical" evidence="5">
    <location>
        <begin position="180"/>
        <end position="198"/>
    </location>
</feature>
<keyword evidence="3 5" id="KW-1133">Transmembrane helix</keyword>
<feature type="transmembrane region" description="Helical" evidence="5">
    <location>
        <begin position="290"/>
        <end position="307"/>
    </location>
</feature>
<evidence type="ECO:0000256" key="2">
    <source>
        <dbReference type="ARBA" id="ARBA00022692"/>
    </source>
</evidence>
<dbReference type="PANTHER" id="PTHR11814">
    <property type="entry name" value="SULFATE TRANSPORTER"/>
    <property type="match status" value="1"/>
</dbReference>
<dbReference type="AlphaFoldDB" id="A0A521EHU8"/>
<proteinExistence type="predicted"/>
<dbReference type="Pfam" id="PF01740">
    <property type="entry name" value="STAS"/>
    <property type="match status" value="1"/>
</dbReference>
<feature type="transmembrane region" description="Helical" evidence="5">
    <location>
        <begin position="205"/>
        <end position="223"/>
    </location>
</feature>
<keyword evidence="4 5" id="KW-0472">Membrane</keyword>
<evidence type="ECO:0000313" key="8">
    <source>
        <dbReference type="Proteomes" id="UP000315636"/>
    </source>
</evidence>
<dbReference type="PROSITE" id="PS50801">
    <property type="entry name" value="STAS"/>
    <property type="match status" value="1"/>
</dbReference>
<dbReference type="Proteomes" id="UP000315636">
    <property type="component" value="Unassembled WGS sequence"/>
</dbReference>
<keyword evidence="8" id="KW-1185">Reference proteome</keyword>
<evidence type="ECO:0000313" key="7">
    <source>
        <dbReference type="EMBL" id="SMO83504.1"/>
    </source>
</evidence>
<evidence type="ECO:0000256" key="4">
    <source>
        <dbReference type="ARBA" id="ARBA00023136"/>
    </source>
</evidence>
<feature type="transmembrane region" description="Helical" evidence="5">
    <location>
        <begin position="100"/>
        <end position="122"/>
    </location>
</feature>
<dbReference type="InterPro" id="IPR001902">
    <property type="entry name" value="SLC26A/SulP_fam"/>
</dbReference>
<dbReference type="Gene3D" id="3.30.750.24">
    <property type="entry name" value="STAS domain"/>
    <property type="match status" value="1"/>
</dbReference>
<protein>
    <submittedName>
        <fullName evidence="7">Sulfate permease, SulP family</fullName>
    </submittedName>
</protein>
<dbReference type="PROSITE" id="PS01130">
    <property type="entry name" value="SLC26A"/>
    <property type="match status" value="1"/>
</dbReference>
<gene>
    <name evidence="7" type="ORF">SAMN06264849_10976</name>
</gene>
<dbReference type="InterPro" id="IPR036513">
    <property type="entry name" value="STAS_dom_sf"/>
</dbReference>
<dbReference type="Pfam" id="PF00916">
    <property type="entry name" value="Sulfate_transp"/>
    <property type="match status" value="1"/>
</dbReference>
<name>A0A521EHU8_9BACL</name>